<evidence type="ECO:0000313" key="1">
    <source>
        <dbReference type="EMBL" id="GMH28228.1"/>
    </source>
</evidence>
<proteinExistence type="predicted"/>
<evidence type="ECO:0000313" key="2">
    <source>
        <dbReference type="Proteomes" id="UP001279734"/>
    </source>
</evidence>
<comment type="caution">
    <text evidence="1">The sequence shown here is derived from an EMBL/GenBank/DDBJ whole genome shotgun (WGS) entry which is preliminary data.</text>
</comment>
<dbReference type="AlphaFoldDB" id="A0AAD3Y3U7"/>
<keyword evidence="2" id="KW-1185">Reference proteome</keyword>
<reference evidence="1" key="1">
    <citation type="submission" date="2023-05" db="EMBL/GenBank/DDBJ databases">
        <title>Nepenthes gracilis genome sequencing.</title>
        <authorList>
            <person name="Fukushima K."/>
        </authorList>
    </citation>
    <scope>NUCLEOTIDE SEQUENCE</scope>
    <source>
        <strain evidence="1">SING2019-196</strain>
    </source>
</reference>
<organism evidence="1 2">
    <name type="scientific">Nepenthes gracilis</name>
    <name type="common">Slender pitcher plant</name>
    <dbReference type="NCBI Taxonomy" id="150966"/>
    <lineage>
        <taxon>Eukaryota</taxon>
        <taxon>Viridiplantae</taxon>
        <taxon>Streptophyta</taxon>
        <taxon>Embryophyta</taxon>
        <taxon>Tracheophyta</taxon>
        <taxon>Spermatophyta</taxon>
        <taxon>Magnoliopsida</taxon>
        <taxon>eudicotyledons</taxon>
        <taxon>Gunneridae</taxon>
        <taxon>Pentapetalae</taxon>
        <taxon>Caryophyllales</taxon>
        <taxon>Nepenthaceae</taxon>
        <taxon>Nepenthes</taxon>
    </lineage>
</organism>
<sequence length="194" mass="20592">MVAGPQSADSSGAHGILNADDMLPDAVVCVPGVCYVDLEENTLSDSKLQIPVPQPAVSASDESCVVDSALQPIFHCVVMDLSNVVTWLICVCAGCYCGMSGRNSDGSTLLLAWNAALAVNCREIGGADLAVLDFWLLCWMDPLLALAPSVGLSERDLSTDMEIGVSIGAWFGLSFLLKQPAFAEESGFFRRLRC</sequence>
<name>A0AAD3Y3U7_NEPGR</name>
<dbReference type="Proteomes" id="UP001279734">
    <property type="component" value="Unassembled WGS sequence"/>
</dbReference>
<dbReference type="EMBL" id="BSYO01000034">
    <property type="protein sequence ID" value="GMH28228.1"/>
    <property type="molecule type" value="Genomic_DNA"/>
</dbReference>
<protein>
    <submittedName>
        <fullName evidence="1">Uncharacterized protein</fullName>
    </submittedName>
</protein>
<gene>
    <name evidence="1" type="ORF">Nepgr_030071</name>
</gene>
<accession>A0AAD3Y3U7</accession>